<accession>A0A2N0NMQ1</accession>
<dbReference type="VEuPathDB" id="FungiDB:FUN_004156"/>
<dbReference type="PROSITE" id="PS50157">
    <property type="entry name" value="ZINC_FINGER_C2H2_2"/>
    <property type="match status" value="1"/>
</dbReference>
<protein>
    <recommendedName>
        <fullName evidence="3">C2H2-type domain-containing protein</fullName>
    </recommendedName>
</protein>
<dbReference type="VEuPathDB" id="FungiDB:RhiirA1_543027"/>
<dbReference type="AlphaFoldDB" id="A0A2N0NMQ1"/>
<comment type="caution">
    <text evidence="4">The sequence shown here is derived from an EMBL/GenBank/DDBJ whole genome shotgun (WGS) entry which is preliminary data.</text>
</comment>
<sequence>MWTCNICFKTFDHSKSYYNHRRSHNFNYKKISSSEQETSSDEESSEKFSSNQIFSEKDNVYIYNNNDDEGKESDESNDDEESYESDKVEESSKSDENEIISDDLPVLIIEHSIPTTNINEMANSTFSENDDQTSSDSDEQNFPNEIYCSASQLSNNVGDAFLKFLRTHANFPKKTLPPSTRIGLQFLDNLKKKHTLFNSIPIININIIQYNFEYQPILSGIEEIVSNAEIAKELVFDYNEICINQEDGQERSYSEMFNCNWWKQAVNHAPYGTLVGLIPILESSKQIKETEEFLKAIRITFHKCFEILLAPIRVQHQTEEMLPRTQQNMQTAINSGLTKEHSIHEQNNAFWNLPATVPEKMHHLDLGLFPYMIEFTHYGSPNGWNAETFEFLHKAYIKDPYCMSNKHNVNHQILGTVMRKLTLQEVYKTIFLNKPRHFYQSNEVILYKNYNNIPFRLIETTVNELKVREGPPEIIDGLEHFLEALSEYLKIMPDLNDEGNIIDMMETAIISLYESKNL</sequence>
<organism evidence="4 5">
    <name type="scientific">Rhizophagus irregularis</name>
    <dbReference type="NCBI Taxonomy" id="588596"/>
    <lineage>
        <taxon>Eukaryota</taxon>
        <taxon>Fungi</taxon>
        <taxon>Fungi incertae sedis</taxon>
        <taxon>Mucoromycota</taxon>
        <taxon>Glomeromycotina</taxon>
        <taxon>Glomeromycetes</taxon>
        <taxon>Glomerales</taxon>
        <taxon>Glomeraceae</taxon>
        <taxon>Rhizophagus</taxon>
    </lineage>
</organism>
<evidence type="ECO:0000259" key="3">
    <source>
        <dbReference type="PROSITE" id="PS50157"/>
    </source>
</evidence>
<feature type="compositionally biased region" description="Acidic residues" evidence="2">
    <location>
        <begin position="66"/>
        <end position="83"/>
    </location>
</feature>
<dbReference type="VEuPathDB" id="FungiDB:RhiirFUN_004174"/>
<evidence type="ECO:0000313" key="5">
    <source>
        <dbReference type="Proteomes" id="UP000232722"/>
    </source>
</evidence>
<gene>
    <name evidence="4" type="ORF">RhiirA5_507144</name>
</gene>
<dbReference type="VEuPathDB" id="FungiDB:RhiirFUN_004176"/>
<evidence type="ECO:0000256" key="2">
    <source>
        <dbReference type="SAM" id="MobiDB-lite"/>
    </source>
</evidence>
<dbReference type="EMBL" id="LLXJ01004374">
    <property type="protein sequence ID" value="PKB95861.1"/>
    <property type="molecule type" value="Genomic_DNA"/>
</dbReference>
<evidence type="ECO:0000256" key="1">
    <source>
        <dbReference type="PROSITE-ProRule" id="PRU00042"/>
    </source>
</evidence>
<dbReference type="InterPro" id="IPR013087">
    <property type="entry name" value="Znf_C2H2_type"/>
</dbReference>
<evidence type="ECO:0000313" key="4">
    <source>
        <dbReference type="EMBL" id="PKB95861.1"/>
    </source>
</evidence>
<feature type="compositionally biased region" description="Basic and acidic residues" evidence="2">
    <location>
        <begin position="84"/>
        <end position="96"/>
    </location>
</feature>
<dbReference type="Proteomes" id="UP000232722">
    <property type="component" value="Unassembled WGS sequence"/>
</dbReference>
<name>A0A2N0NMQ1_9GLOM</name>
<dbReference type="VEuPathDB" id="FungiDB:FUN_004166"/>
<keyword evidence="1" id="KW-0862">Zinc</keyword>
<dbReference type="GO" id="GO:0008270">
    <property type="term" value="F:zinc ion binding"/>
    <property type="evidence" value="ECO:0007669"/>
    <property type="project" value="UniProtKB-KW"/>
</dbReference>
<dbReference type="VEuPathDB" id="FungiDB:RhiirA1_404776"/>
<reference evidence="4 5" key="2">
    <citation type="submission" date="2017-09" db="EMBL/GenBank/DDBJ databases">
        <title>Extensive intraspecific genome diversity in a model arbuscular mycorrhizal fungus.</title>
        <authorList>
            <person name="Chen E.C."/>
            <person name="Morin E."/>
            <person name="Beaudet D."/>
            <person name="Noel J."/>
            <person name="Ndikumana S."/>
            <person name="Charron P."/>
            <person name="St-Onge C."/>
            <person name="Giorgi J."/>
            <person name="Grigoriev I.V."/>
            <person name="Roux C."/>
            <person name="Martin F.M."/>
            <person name="Corradi N."/>
        </authorList>
    </citation>
    <scope>NUCLEOTIDE SEQUENCE [LARGE SCALE GENOMIC DNA]</scope>
    <source>
        <strain evidence="4 5">A5</strain>
    </source>
</reference>
<reference evidence="4 5" key="1">
    <citation type="submission" date="2016-04" db="EMBL/GenBank/DDBJ databases">
        <title>Genome analyses suggest a sexual origin of heterokaryosis in a supposedly ancient asexual fungus.</title>
        <authorList>
            <person name="Ropars J."/>
            <person name="Sedzielewska K."/>
            <person name="Noel J."/>
            <person name="Charron P."/>
            <person name="Farinelli L."/>
            <person name="Marton T."/>
            <person name="Kruger M."/>
            <person name="Pelin A."/>
            <person name="Brachmann A."/>
            <person name="Corradi N."/>
        </authorList>
    </citation>
    <scope>NUCLEOTIDE SEQUENCE [LARGE SCALE GENOMIC DNA]</scope>
    <source>
        <strain evidence="4 5">A5</strain>
    </source>
</reference>
<dbReference type="PROSITE" id="PS00028">
    <property type="entry name" value="ZINC_FINGER_C2H2_1"/>
    <property type="match status" value="1"/>
</dbReference>
<feature type="region of interest" description="Disordered" evidence="2">
    <location>
        <begin position="32"/>
        <end position="99"/>
    </location>
</feature>
<keyword evidence="1" id="KW-0863">Zinc-finger</keyword>
<feature type="domain" description="C2H2-type" evidence="3">
    <location>
        <begin position="2"/>
        <end position="29"/>
    </location>
</feature>
<keyword evidence="1" id="KW-0479">Metal-binding</keyword>
<dbReference type="VEuPathDB" id="FungiDB:RhiirFUN_004173"/>
<proteinExistence type="predicted"/>